<feature type="transmembrane region" description="Helical" evidence="1">
    <location>
        <begin position="153"/>
        <end position="174"/>
    </location>
</feature>
<keyword evidence="1" id="KW-1133">Transmembrane helix</keyword>
<gene>
    <name evidence="2" type="ORF">GWC95_06530</name>
</gene>
<keyword evidence="1" id="KW-0812">Transmembrane</keyword>
<comment type="caution">
    <text evidence="2">The sequence shown here is derived from an EMBL/GenBank/DDBJ whole genome shotgun (WGS) entry which is preliminary data.</text>
</comment>
<feature type="transmembrane region" description="Helical" evidence="1">
    <location>
        <begin position="194"/>
        <end position="214"/>
    </location>
</feature>
<sequence length="836" mass="92454">MKNFQWKKLLPHAIAVVVFMVVALVYCKPVLDGKVMNQSDVASWKAMAQNSFEYREKHGAFPLWSNGLFSGMPAFQITSVGTNPVSIVVVGNVLSLNLPKPVSFFFLACVCFYFLSQVLKTNPYVGLFGALAYAYATYNPVIISAGHDTKMQAIAYLPAFIASLLLIYNKRYLWGTALTALFTGLLVSANHLQITYYAVLIAVFMSVGMGIQWIRAKDFKHLTKAAAFAVIAALLGILVNAVSLFSTYEYSKRTIRGGSELADDKGASFTKTGLSQDYALSYSLYKTEPLVMMFPRMYGGSSFNFEVEQEKSKAIEALQQMPQQLASQVQQAGLARFYWGGIDGVGTAGPPYVGAIICFLALLGFVLLDGKYKWWILAACIFTIILSWGKYFDGFSRLMLDILPMYSKFRAPSMIIVVPTLLLPMMAIMTLDTILKYDNKDILFQRLKKGMLFVGGAFVVALLVYATSDFTADADRNVLKTVSEIQDAQQRSAIETPIRSFINGMKEDRKGLFMGDILRSLLFVVIAAGAIWAYVKGKMNALVATILVGVFAFIDVITIDTKYLNADHFVDKTDTENTFRPTPADQQIMADTGYYRVFDVSYGVREAFNGGPVTSYFHHSIGGYHPAKLSIYQDLIEKQLYNFPNCLPVIDMLNVKYVITSQQQNNQGLQAQVNPEALGPVWFVKALDFKKGPAAVMAALTSFNPKDTAVLDEAVKGNLTASAQRDSTAFIKMLFNDNDVVAYQSSSKNTEFAVFSEIYYDAGWIAKIDGKEAPIVRTNYVLRGLQVPAGNHSIVFEFKPKSFINSNRAGIGASVVIWLLLIGALIASFRKPNETA</sequence>
<protein>
    <submittedName>
        <fullName evidence="2">YfhO family protein</fullName>
    </submittedName>
</protein>
<proteinExistence type="predicted"/>
<dbReference type="PANTHER" id="PTHR38454">
    <property type="entry name" value="INTEGRAL MEMBRANE PROTEIN-RELATED"/>
    <property type="match status" value="1"/>
</dbReference>
<evidence type="ECO:0000313" key="2">
    <source>
        <dbReference type="EMBL" id="NCI49569.1"/>
    </source>
</evidence>
<feature type="transmembrane region" description="Helical" evidence="1">
    <location>
        <begin position="374"/>
        <end position="391"/>
    </location>
</feature>
<name>A0ABW9ZRI7_9BACT</name>
<feature type="transmembrane region" description="Helical" evidence="1">
    <location>
        <begin position="411"/>
        <end position="431"/>
    </location>
</feature>
<dbReference type="RefSeq" id="WP_161817883.1">
    <property type="nucleotide sequence ID" value="NZ_JAACJS010000011.1"/>
</dbReference>
<feature type="transmembrane region" description="Helical" evidence="1">
    <location>
        <begin position="809"/>
        <end position="829"/>
    </location>
</feature>
<dbReference type="PANTHER" id="PTHR38454:SF1">
    <property type="entry name" value="INTEGRAL MEMBRANE PROTEIN"/>
    <property type="match status" value="1"/>
</dbReference>
<accession>A0ABW9ZRI7</accession>
<feature type="transmembrane region" description="Helical" evidence="1">
    <location>
        <begin position="101"/>
        <end position="119"/>
    </location>
</feature>
<dbReference type="Proteomes" id="UP000753802">
    <property type="component" value="Unassembled WGS sequence"/>
</dbReference>
<reference evidence="2 3" key="1">
    <citation type="submission" date="2020-01" db="EMBL/GenBank/DDBJ databases">
        <title>Genome analysis.</title>
        <authorList>
            <person name="Wu S."/>
            <person name="Wang G."/>
        </authorList>
    </citation>
    <scope>NUCLEOTIDE SEQUENCE [LARGE SCALE GENOMIC DNA]</scope>
    <source>
        <strain evidence="2 3">SYL130</strain>
    </source>
</reference>
<evidence type="ECO:0000313" key="3">
    <source>
        <dbReference type="Proteomes" id="UP000753802"/>
    </source>
</evidence>
<feature type="transmembrane region" description="Helical" evidence="1">
    <location>
        <begin position="226"/>
        <end position="248"/>
    </location>
</feature>
<feature type="transmembrane region" description="Helical" evidence="1">
    <location>
        <begin position="542"/>
        <end position="559"/>
    </location>
</feature>
<organism evidence="2 3">
    <name type="scientific">Sediminibacterium roseum</name>
    <dbReference type="NCBI Taxonomy" id="1978412"/>
    <lineage>
        <taxon>Bacteria</taxon>
        <taxon>Pseudomonadati</taxon>
        <taxon>Bacteroidota</taxon>
        <taxon>Chitinophagia</taxon>
        <taxon>Chitinophagales</taxon>
        <taxon>Chitinophagaceae</taxon>
        <taxon>Sediminibacterium</taxon>
    </lineage>
</organism>
<feature type="transmembrane region" description="Helical" evidence="1">
    <location>
        <begin position="451"/>
        <end position="468"/>
    </location>
</feature>
<feature type="transmembrane region" description="Helical" evidence="1">
    <location>
        <begin position="74"/>
        <end position="94"/>
    </location>
</feature>
<keyword evidence="1" id="KW-0472">Membrane</keyword>
<dbReference type="InterPro" id="IPR018580">
    <property type="entry name" value="Uncharacterised_YfhO"/>
</dbReference>
<evidence type="ECO:0000256" key="1">
    <source>
        <dbReference type="SAM" id="Phobius"/>
    </source>
</evidence>
<keyword evidence="3" id="KW-1185">Reference proteome</keyword>
<feature type="transmembrane region" description="Helical" evidence="1">
    <location>
        <begin position="125"/>
        <end position="146"/>
    </location>
</feature>
<dbReference type="EMBL" id="JAACJS010000011">
    <property type="protein sequence ID" value="NCI49569.1"/>
    <property type="molecule type" value="Genomic_DNA"/>
</dbReference>
<feature type="transmembrane region" description="Helical" evidence="1">
    <location>
        <begin position="517"/>
        <end position="535"/>
    </location>
</feature>
<feature type="transmembrane region" description="Helical" evidence="1">
    <location>
        <begin position="349"/>
        <end position="367"/>
    </location>
</feature>
<dbReference type="Pfam" id="PF09586">
    <property type="entry name" value="YfhO"/>
    <property type="match status" value="1"/>
</dbReference>